<keyword evidence="2" id="KW-0645">Protease</keyword>
<keyword evidence="2" id="KW-0121">Carboxypeptidase</keyword>
<name>A0A955EBT7_UNCKA</name>
<feature type="non-terminal residue" evidence="2">
    <location>
        <position position="1"/>
    </location>
</feature>
<accession>A0A955EBT7</accession>
<proteinExistence type="predicted"/>
<reference evidence="2" key="1">
    <citation type="submission" date="2020-04" db="EMBL/GenBank/DDBJ databases">
        <authorList>
            <person name="Zhang T."/>
        </authorList>
    </citation>
    <scope>NUCLEOTIDE SEQUENCE</scope>
    <source>
        <strain evidence="2">HKST-UBA79</strain>
    </source>
</reference>
<keyword evidence="1" id="KW-0175">Coiled coil</keyword>
<organism evidence="2 3">
    <name type="scientific">candidate division WWE3 bacterium</name>
    <dbReference type="NCBI Taxonomy" id="2053526"/>
    <lineage>
        <taxon>Bacteria</taxon>
        <taxon>Katanobacteria</taxon>
    </lineage>
</organism>
<dbReference type="GO" id="GO:0004180">
    <property type="term" value="F:carboxypeptidase activity"/>
    <property type="evidence" value="ECO:0007669"/>
    <property type="project" value="UniProtKB-KW"/>
</dbReference>
<keyword evidence="2" id="KW-0378">Hydrolase</keyword>
<evidence type="ECO:0000313" key="3">
    <source>
        <dbReference type="Proteomes" id="UP000740557"/>
    </source>
</evidence>
<feature type="coiled-coil region" evidence="1">
    <location>
        <begin position="9"/>
        <end position="36"/>
    </location>
</feature>
<dbReference type="SUPFAM" id="SSF49464">
    <property type="entry name" value="Carboxypeptidase regulatory domain-like"/>
    <property type="match status" value="1"/>
</dbReference>
<gene>
    <name evidence="2" type="ORF">KC980_00935</name>
</gene>
<comment type="caution">
    <text evidence="2">The sequence shown here is derived from an EMBL/GenBank/DDBJ whole genome shotgun (WGS) entry which is preliminary data.</text>
</comment>
<reference evidence="2" key="2">
    <citation type="journal article" date="2021" name="Microbiome">
        <title>Successional dynamics and alternative stable states in a saline activated sludge microbial community over 9 years.</title>
        <authorList>
            <person name="Wang Y."/>
            <person name="Ye J."/>
            <person name="Ju F."/>
            <person name="Liu L."/>
            <person name="Boyd J.A."/>
            <person name="Deng Y."/>
            <person name="Parks D.H."/>
            <person name="Jiang X."/>
            <person name="Yin X."/>
            <person name="Woodcroft B.J."/>
            <person name="Tyson G.W."/>
            <person name="Hugenholtz P."/>
            <person name="Polz M.F."/>
            <person name="Zhang T."/>
        </authorList>
    </citation>
    <scope>NUCLEOTIDE SEQUENCE</scope>
    <source>
        <strain evidence="2">HKST-UBA79</strain>
    </source>
</reference>
<sequence>KRAQNQVNQQLLQQQLKYLESNISNLEQKAMEETQKKEKVDTYIKNMPKVDTPNVIYGVIMSPTGKGLSDIVIVIKNTRDEPVRALKTNSIGQFVISSALPAGSYKIVTDAVHNSPYNFDTIEVDVLGQVLEPIAIVGK</sequence>
<protein>
    <submittedName>
        <fullName evidence="2">Carboxypeptidase regulatory-like domain-containing protein</fullName>
    </submittedName>
</protein>
<dbReference type="Gene3D" id="2.60.40.1120">
    <property type="entry name" value="Carboxypeptidase-like, regulatory domain"/>
    <property type="match status" value="1"/>
</dbReference>
<evidence type="ECO:0000256" key="1">
    <source>
        <dbReference type="SAM" id="Coils"/>
    </source>
</evidence>
<dbReference type="Proteomes" id="UP000740557">
    <property type="component" value="Unassembled WGS sequence"/>
</dbReference>
<dbReference type="InterPro" id="IPR008969">
    <property type="entry name" value="CarboxyPept-like_regulatory"/>
</dbReference>
<evidence type="ECO:0000313" key="2">
    <source>
        <dbReference type="EMBL" id="MCA9308052.1"/>
    </source>
</evidence>
<dbReference type="AlphaFoldDB" id="A0A955EBT7"/>
<dbReference type="EMBL" id="JAGQNX010000026">
    <property type="protein sequence ID" value="MCA9308052.1"/>
    <property type="molecule type" value="Genomic_DNA"/>
</dbReference>